<dbReference type="AlphaFoldDB" id="A0A8T1DXX8"/>
<evidence type="ECO:0000313" key="2">
    <source>
        <dbReference type="Proteomes" id="UP000736787"/>
    </source>
</evidence>
<protein>
    <submittedName>
        <fullName evidence="1">Uncharacterized protein</fullName>
    </submittedName>
</protein>
<dbReference type="EMBL" id="RCMK01000154">
    <property type="protein sequence ID" value="KAG2946565.1"/>
    <property type="molecule type" value="Genomic_DNA"/>
</dbReference>
<evidence type="ECO:0000313" key="1">
    <source>
        <dbReference type="EMBL" id="KAG2946565.1"/>
    </source>
</evidence>
<accession>A0A8T1DXX8</accession>
<proteinExistence type="predicted"/>
<organism evidence="1 2">
    <name type="scientific">Phytophthora cactorum</name>
    <dbReference type="NCBI Taxonomy" id="29920"/>
    <lineage>
        <taxon>Eukaryota</taxon>
        <taxon>Sar</taxon>
        <taxon>Stramenopiles</taxon>
        <taxon>Oomycota</taxon>
        <taxon>Peronosporomycetes</taxon>
        <taxon>Peronosporales</taxon>
        <taxon>Peronosporaceae</taxon>
        <taxon>Phytophthora</taxon>
    </lineage>
</organism>
<reference evidence="1" key="1">
    <citation type="submission" date="2018-10" db="EMBL/GenBank/DDBJ databases">
        <title>Effector identification in a new, highly contiguous assembly of the strawberry crown rot pathogen Phytophthora cactorum.</title>
        <authorList>
            <person name="Armitage A.D."/>
            <person name="Nellist C.F."/>
            <person name="Bates H."/>
            <person name="Vickerstaff R.J."/>
            <person name="Harrison R.J."/>
        </authorList>
    </citation>
    <scope>NUCLEOTIDE SEQUENCE</scope>
    <source>
        <strain evidence="1">4040</strain>
    </source>
</reference>
<comment type="caution">
    <text evidence="1">The sequence shown here is derived from an EMBL/GenBank/DDBJ whole genome shotgun (WGS) entry which is preliminary data.</text>
</comment>
<dbReference type="Proteomes" id="UP000736787">
    <property type="component" value="Unassembled WGS sequence"/>
</dbReference>
<name>A0A8T1DXX8_9STRA</name>
<sequence length="74" mass="8055">MEHPMFANLPPVQQELNKLMSLLGAEGISHLAPQGPEARRRNGVEGRADLQQPTCCVRGDRCSVKVGHGSCVYI</sequence>
<gene>
    <name evidence="1" type="ORF">PC117_g7498</name>
</gene>